<sequence length="114" mass="11792">MDRTILLLIEAPMVADTEEYIDGLFTGNFGEPSPREPYHHPARRKRQAMAFVTSPIVTLASVLAAYEGCFSASSDSAGKAVDASASFSSFALPVGPCAAALAFGAATCGAVTGF</sequence>
<reference evidence="2 3" key="1">
    <citation type="journal article" date="2019" name="Nat. Plants">
        <title>Genome sequencing of Musa balbisiana reveals subgenome evolution and function divergence in polyploid bananas.</title>
        <authorList>
            <person name="Yao X."/>
        </authorList>
    </citation>
    <scope>NUCLEOTIDE SEQUENCE [LARGE SCALE GENOMIC DNA]</scope>
    <source>
        <strain evidence="3">cv. DH-PKW</strain>
        <tissue evidence="2">Leaves</tissue>
    </source>
</reference>
<name>A0A4S8IN63_MUSBA</name>
<evidence type="ECO:0000256" key="1">
    <source>
        <dbReference type="SAM" id="Phobius"/>
    </source>
</evidence>
<evidence type="ECO:0000313" key="2">
    <source>
        <dbReference type="EMBL" id="THU49012.1"/>
    </source>
</evidence>
<gene>
    <name evidence="2" type="ORF">C4D60_Mb06t05100</name>
</gene>
<dbReference type="Proteomes" id="UP000317650">
    <property type="component" value="Chromosome 6"/>
</dbReference>
<evidence type="ECO:0000313" key="3">
    <source>
        <dbReference type="Proteomes" id="UP000317650"/>
    </source>
</evidence>
<feature type="transmembrane region" description="Helical" evidence="1">
    <location>
        <begin position="48"/>
        <end position="66"/>
    </location>
</feature>
<proteinExistence type="predicted"/>
<organism evidence="2 3">
    <name type="scientific">Musa balbisiana</name>
    <name type="common">Banana</name>
    <dbReference type="NCBI Taxonomy" id="52838"/>
    <lineage>
        <taxon>Eukaryota</taxon>
        <taxon>Viridiplantae</taxon>
        <taxon>Streptophyta</taxon>
        <taxon>Embryophyta</taxon>
        <taxon>Tracheophyta</taxon>
        <taxon>Spermatophyta</taxon>
        <taxon>Magnoliopsida</taxon>
        <taxon>Liliopsida</taxon>
        <taxon>Zingiberales</taxon>
        <taxon>Musaceae</taxon>
        <taxon>Musa</taxon>
    </lineage>
</organism>
<keyword evidence="1" id="KW-0472">Membrane</keyword>
<keyword evidence="1" id="KW-0812">Transmembrane</keyword>
<comment type="caution">
    <text evidence="2">The sequence shown here is derived from an EMBL/GenBank/DDBJ whole genome shotgun (WGS) entry which is preliminary data.</text>
</comment>
<keyword evidence="3" id="KW-1185">Reference proteome</keyword>
<dbReference type="EMBL" id="PYDT01000009">
    <property type="protein sequence ID" value="THU49012.1"/>
    <property type="molecule type" value="Genomic_DNA"/>
</dbReference>
<keyword evidence="1" id="KW-1133">Transmembrane helix</keyword>
<accession>A0A4S8IN63</accession>
<protein>
    <submittedName>
        <fullName evidence="2">Uncharacterized protein</fullName>
    </submittedName>
</protein>
<dbReference type="AlphaFoldDB" id="A0A4S8IN63"/>